<protein>
    <submittedName>
        <fullName evidence="2">Uncharacterized protein</fullName>
    </submittedName>
</protein>
<accession>A0A7M2SD13</accession>
<evidence type="ECO:0000313" key="3">
    <source>
        <dbReference type="Proteomes" id="UP000594205"/>
    </source>
</evidence>
<dbReference type="EMBL" id="CP063373">
    <property type="protein sequence ID" value="QOV33293.1"/>
    <property type="molecule type" value="Genomic_DNA"/>
</dbReference>
<keyword evidence="3" id="KW-1185">Reference proteome</keyword>
<dbReference type="RefSeq" id="WP_194038127.1">
    <property type="nucleotide sequence ID" value="NZ_CP063373.1"/>
</dbReference>
<evidence type="ECO:0000256" key="1">
    <source>
        <dbReference type="SAM" id="MobiDB-lite"/>
    </source>
</evidence>
<proteinExistence type="predicted"/>
<gene>
    <name evidence="2" type="ORF">IM697_23960</name>
</gene>
<sequence length="100" mass="10514">MPRELGNRFGAVRPFLKLLVQVVDFGATPKGPPVLKALRTLPVLMRRKKIGPTDIDASMLIGSVSGQRVPQPRSAGPDGPCGSSGRAAKWLARNLVGGAS</sequence>
<evidence type="ECO:0000313" key="2">
    <source>
        <dbReference type="EMBL" id="QOV33293.1"/>
    </source>
</evidence>
<feature type="region of interest" description="Disordered" evidence="1">
    <location>
        <begin position="66"/>
        <end position="86"/>
    </location>
</feature>
<dbReference type="Proteomes" id="UP000594205">
    <property type="component" value="Chromosome"/>
</dbReference>
<reference evidence="2 3" key="1">
    <citation type="submission" date="2020-10" db="EMBL/GenBank/DDBJ databases">
        <title>Streptomyces ferrugineus complate genome analysis.</title>
        <authorList>
            <person name="Anwar N."/>
        </authorList>
    </citation>
    <scope>NUCLEOTIDE SEQUENCE [LARGE SCALE GENOMIC DNA]</scope>
    <source>
        <strain evidence="2 3">CCTCC AA2014009</strain>
    </source>
</reference>
<dbReference type="AlphaFoldDB" id="A0A7M2SD13"/>
<dbReference type="KEGG" id="sfeu:IM697_23960"/>
<name>A0A7M2SD13_9ACTN</name>
<organism evidence="2 3">
    <name type="scientific">Streptomyces ferrugineus</name>
    <dbReference type="NCBI Taxonomy" id="1413221"/>
    <lineage>
        <taxon>Bacteria</taxon>
        <taxon>Bacillati</taxon>
        <taxon>Actinomycetota</taxon>
        <taxon>Actinomycetes</taxon>
        <taxon>Kitasatosporales</taxon>
        <taxon>Streptomycetaceae</taxon>
        <taxon>Streptomyces</taxon>
    </lineage>
</organism>